<dbReference type="OrthoDB" id="6115526at2"/>
<comment type="caution">
    <text evidence="6">The sequence shown here is derived from an EMBL/GenBank/DDBJ whole genome shotgun (WGS) entry which is preliminary data.</text>
</comment>
<dbReference type="RefSeq" id="WP_155450888.1">
    <property type="nucleotide sequence ID" value="NZ_WNKT01000037.1"/>
</dbReference>
<comment type="pathway">
    <text evidence="1">Biopolymer metabolism; poly-(R)-3-hydroxybutanoate biosynthesis.</text>
</comment>
<evidence type="ECO:0000256" key="3">
    <source>
        <dbReference type="ARBA" id="ARBA00022752"/>
    </source>
</evidence>
<evidence type="ECO:0000256" key="4">
    <source>
        <dbReference type="SAM" id="Coils"/>
    </source>
</evidence>
<dbReference type="Pfam" id="PF09712">
    <property type="entry name" value="PHA_synth_III_E"/>
    <property type="match status" value="1"/>
</dbReference>
<reference evidence="6 7" key="1">
    <citation type="submission" date="2019-11" db="EMBL/GenBank/DDBJ databases">
        <title>Whole-genome sequence of the anaerobic purple sulfur bacterium Allochromatium palmeri DSM 15591.</title>
        <authorList>
            <person name="Kyndt J.A."/>
            <person name="Meyer T.E."/>
        </authorList>
    </citation>
    <scope>NUCLEOTIDE SEQUENCE [LARGE SCALE GENOMIC DNA]</scope>
    <source>
        <strain evidence="6 7">DSM 15591</strain>
    </source>
</reference>
<dbReference type="UniPathway" id="UPA00917"/>
<keyword evidence="4" id="KW-0175">Coiled coil</keyword>
<dbReference type="AlphaFoldDB" id="A0A6N8EF86"/>
<feature type="compositionally biased region" description="Low complexity" evidence="5">
    <location>
        <begin position="329"/>
        <end position="343"/>
    </location>
</feature>
<evidence type="ECO:0000313" key="7">
    <source>
        <dbReference type="Proteomes" id="UP000434044"/>
    </source>
</evidence>
<name>A0A6N8EF86_9GAMM</name>
<evidence type="ECO:0000256" key="2">
    <source>
        <dbReference type="ARBA" id="ARBA00019066"/>
    </source>
</evidence>
<dbReference type="EMBL" id="WNKT01000037">
    <property type="protein sequence ID" value="MTW22321.1"/>
    <property type="molecule type" value="Genomic_DNA"/>
</dbReference>
<accession>A0A6N8EF86</accession>
<dbReference type="Proteomes" id="UP000434044">
    <property type="component" value="Unassembled WGS sequence"/>
</dbReference>
<evidence type="ECO:0000256" key="1">
    <source>
        <dbReference type="ARBA" id="ARBA00004683"/>
    </source>
</evidence>
<feature type="coiled-coil region" evidence="4">
    <location>
        <begin position="290"/>
        <end position="317"/>
    </location>
</feature>
<dbReference type="NCBIfam" id="TIGR01834">
    <property type="entry name" value="PHA_synth_III_E"/>
    <property type="match status" value="1"/>
</dbReference>
<proteinExistence type="predicted"/>
<evidence type="ECO:0000256" key="5">
    <source>
        <dbReference type="SAM" id="MobiDB-lite"/>
    </source>
</evidence>
<gene>
    <name evidence="6" type="primary">phaE</name>
    <name evidence="6" type="ORF">GJ668_14690</name>
</gene>
<dbReference type="InterPro" id="IPR010123">
    <property type="entry name" value="PHA_synth_III_E"/>
</dbReference>
<sequence>MTNTNFFNDDWLELQRKYWDNWTAMSRKAMGMDAESNTTTPWESAMDQWWKAMAPAAPDLSRSFMEKMMDQGKNFFRLADSFGQRADEGSAGNGLELWTKTLEDMQKRFTGSLDDSGSTMQRLMSFWELPLDNWQRMMSSMSPLPGDALRNMPHDQFKDSLNRALSAPGLGYTREEQSQYQELMRSAMEYQAALQEYTNVYTQLGAKSVERMGTYIQGVIDSGKTIDSARSLYDNWVACCEGAYADEVATPEYARIHGRLVNAQMALKKRMSILVDENLGTLNMPTRSELRTLQDRLQETRRENKSLRHSLHTLERRVAALAGEEPVSTPTTALKSPAPAAKAPARRRTTKTNPAD</sequence>
<evidence type="ECO:0000313" key="6">
    <source>
        <dbReference type="EMBL" id="MTW22321.1"/>
    </source>
</evidence>
<keyword evidence="7" id="KW-1185">Reference proteome</keyword>
<dbReference type="GO" id="GO:0042619">
    <property type="term" value="P:poly-hydroxybutyrate biosynthetic process"/>
    <property type="evidence" value="ECO:0007669"/>
    <property type="project" value="UniProtKB-KW"/>
</dbReference>
<feature type="region of interest" description="Disordered" evidence="5">
    <location>
        <begin position="319"/>
        <end position="356"/>
    </location>
</feature>
<keyword evidence="3" id="KW-0583">PHB biosynthesis</keyword>
<protein>
    <recommendedName>
        <fullName evidence="2">Poly(3-hydroxyalkanoate) polymerase subunit PhaE</fullName>
    </recommendedName>
</protein>
<organism evidence="6 7">
    <name type="scientific">Allochromatium palmeri</name>
    <dbReference type="NCBI Taxonomy" id="231048"/>
    <lineage>
        <taxon>Bacteria</taxon>
        <taxon>Pseudomonadati</taxon>
        <taxon>Pseudomonadota</taxon>
        <taxon>Gammaproteobacteria</taxon>
        <taxon>Chromatiales</taxon>
        <taxon>Chromatiaceae</taxon>
        <taxon>Allochromatium</taxon>
    </lineage>
</organism>